<comment type="caution">
    <text evidence="1">The sequence shown here is derived from an EMBL/GenBank/DDBJ whole genome shotgun (WGS) entry which is preliminary data.</text>
</comment>
<protein>
    <submittedName>
        <fullName evidence="1">Uncharacterized protein</fullName>
    </submittedName>
</protein>
<dbReference type="Proteomes" id="UP001056436">
    <property type="component" value="Unassembled WGS sequence"/>
</dbReference>
<accession>A0A9P9WZX2</accession>
<sequence>MLQQLLRRTNHNSTAMLQHDAFVKAGAGLEEAIVASSHTALTQMRSARSSYYPPLPAASSRLELPGKMLHASR</sequence>
<dbReference type="AlphaFoldDB" id="A0A9P9WZX2"/>
<gene>
    <name evidence="1" type="ORF">CABS02_15153</name>
</gene>
<name>A0A9P9WZX2_9PEZI</name>
<organism evidence="1 2">
    <name type="scientific">Colletotrichum abscissum</name>
    <dbReference type="NCBI Taxonomy" id="1671311"/>
    <lineage>
        <taxon>Eukaryota</taxon>
        <taxon>Fungi</taxon>
        <taxon>Dikarya</taxon>
        <taxon>Ascomycota</taxon>
        <taxon>Pezizomycotina</taxon>
        <taxon>Sordariomycetes</taxon>
        <taxon>Hypocreomycetidae</taxon>
        <taxon>Glomerellales</taxon>
        <taxon>Glomerellaceae</taxon>
        <taxon>Colletotrichum</taxon>
        <taxon>Colletotrichum acutatum species complex</taxon>
    </lineage>
</organism>
<proteinExistence type="predicted"/>
<dbReference type="EMBL" id="SDAQ01000264">
    <property type="protein sequence ID" value="KAI3528294.1"/>
    <property type="molecule type" value="Genomic_DNA"/>
</dbReference>
<keyword evidence="2" id="KW-1185">Reference proteome</keyword>
<reference evidence="1" key="1">
    <citation type="submission" date="2019-01" db="EMBL/GenBank/DDBJ databases">
        <title>Colletotrichum abscissum LGMF1257.</title>
        <authorList>
            <person name="Baroncelli R."/>
        </authorList>
    </citation>
    <scope>NUCLEOTIDE SEQUENCE</scope>
    <source>
        <strain evidence="1">Ca142</strain>
    </source>
</reference>
<evidence type="ECO:0000313" key="1">
    <source>
        <dbReference type="EMBL" id="KAI3528294.1"/>
    </source>
</evidence>
<evidence type="ECO:0000313" key="2">
    <source>
        <dbReference type="Proteomes" id="UP001056436"/>
    </source>
</evidence>